<sequence>MPVSPRRLTGQEFRELLDAILDAFPIRDSFAVVVRDSLYEPLDHITSASGTLHQVVHEVLTWAEGMGKTAELTQRLVAANPLNPHLHGVAAKLDLLGFRPERVEPAGEAPLDRPATFMDRESWYARRAAFELTVCRLYSDRPEGVPSAAGLLVAPDLVLTCGPNLYAEEPSAYARFNAGVDELGRPKGVPDALLVKEVVASNSFWGKKFFLLHLSRPLGHDLGDGPSYLSRGWLYLDPGRTASVGDGTYLLRHSSEGQIQFVFRDDSIGAAADGHIDHGHDASALAGSLIVSKDWAVIALHCGRGVSRRGTGIPIRDILDDLDRKGLDGPLKTPFQGS</sequence>
<dbReference type="EMBL" id="CP042997">
    <property type="protein sequence ID" value="QEH31751.1"/>
    <property type="molecule type" value="Genomic_DNA"/>
</dbReference>
<keyword evidence="3" id="KW-1185">Reference proteome</keyword>
<reference evidence="2 3" key="1">
    <citation type="submission" date="2019-08" db="EMBL/GenBank/DDBJ databases">
        <title>Deep-cultivation of Planctomycetes and their phenomic and genomic characterization uncovers novel biology.</title>
        <authorList>
            <person name="Wiegand S."/>
            <person name="Jogler M."/>
            <person name="Boedeker C."/>
            <person name="Pinto D."/>
            <person name="Vollmers J."/>
            <person name="Rivas-Marin E."/>
            <person name="Kohn T."/>
            <person name="Peeters S.H."/>
            <person name="Heuer A."/>
            <person name="Rast P."/>
            <person name="Oberbeckmann S."/>
            <person name="Bunk B."/>
            <person name="Jeske O."/>
            <person name="Meyerdierks A."/>
            <person name="Storesund J.E."/>
            <person name="Kallscheuer N."/>
            <person name="Luecker S."/>
            <person name="Lage O.M."/>
            <person name="Pohl T."/>
            <person name="Merkel B.J."/>
            <person name="Hornburger P."/>
            <person name="Mueller R.-W."/>
            <person name="Bruemmer F."/>
            <person name="Labrenz M."/>
            <person name="Spormann A.M."/>
            <person name="Op den Camp H."/>
            <person name="Overmann J."/>
            <person name="Amann R."/>
            <person name="Jetten M.S.M."/>
            <person name="Mascher T."/>
            <person name="Medema M.H."/>
            <person name="Devos D.P."/>
            <person name="Kaster A.-K."/>
            <person name="Ovreas L."/>
            <person name="Rohde M."/>
            <person name="Galperin M.Y."/>
            <person name="Jogler C."/>
        </authorList>
    </citation>
    <scope>NUCLEOTIDE SEQUENCE [LARGE SCALE GENOMIC DNA]</scope>
    <source>
        <strain evidence="2 3">OJF2</strain>
    </source>
</reference>
<dbReference type="RefSeq" id="WP_148590458.1">
    <property type="nucleotide sequence ID" value="NZ_CP042997.1"/>
</dbReference>
<evidence type="ECO:0000313" key="2">
    <source>
        <dbReference type="EMBL" id="QEH31751.1"/>
    </source>
</evidence>
<organism evidence="2 3">
    <name type="scientific">Aquisphaera giovannonii</name>
    <dbReference type="NCBI Taxonomy" id="406548"/>
    <lineage>
        <taxon>Bacteria</taxon>
        <taxon>Pseudomonadati</taxon>
        <taxon>Planctomycetota</taxon>
        <taxon>Planctomycetia</taxon>
        <taxon>Isosphaerales</taxon>
        <taxon>Isosphaeraceae</taxon>
        <taxon>Aquisphaera</taxon>
    </lineage>
</organism>
<dbReference type="KEGG" id="agv:OJF2_02160"/>
<evidence type="ECO:0000313" key="3">
    <source>
        <dbReference type="Proteomes" id="UP000324233"/>
    </source>
</evidence>
<dbReference type="InterPro" id="IPR045430">
    <property type="entry name" value="EAD1"/>
</dbReference>
<accession>A0A5B9VV89</accession>
<proteinExistence type="predicted"/>
<dbReference type="AlphaFoldDB" id="A0A5B9VV89"/>
<name>A0A5B9VV89_9BACT</name>
<dbReference type="Proteomes" id="UP000324233">
    <property type="component" value="Chromosome"/>
</dbReference>
<gene>
    <name evidence="2" type="ORF">OJF2_02160</name>
</gene>
<dbReference type="Pfam" id="PF19955">
    <property type="entry name" value="EAD1"/>
    <property type="match status" value="1"/>
</dbReference>
<feature type="domain" description="Effector-associated" evidence="1">
    <location>
        <begin position="7"/>
        <end position="93"/>
    </location>
</feature>
<protein>
    <recommendedName>
        <fullName evidence="1">Effector-associated domain-containing protein</fullName>
    </recommendedName>
</protein>
<evidence type="ECO:0000259" key="1">
    <source>
        <dbReference type="Pfam" id="PF19955"/>
    </source>
</evidence>